<feature type="non-terminal residue" evidence="1">
    <location>
        <position position="1"/>
    </location>
</feature>
<evidence type="ECO:0000313" key="1">
    <source>
        <dbReference type="EMBL" id="KAJ1676970.1"/>
    </source>
</evidence>
<accession>A0ACC1HK70</accession>
<dbReference type="EMBL" id="JAMZIH010003217">
    <property type="protein sequence ID" value="KAJ1676970.1"/>
    <property type="molecule type" value="Genomic_DNA"/>
</dbReference>
<comment type="caution">
    <text evidence="1">The sequence shown here is derived from an EMBL/GenBank/DDBJ whole genome shotgun (WGS) entry which is preliminary data.</text>
</comment>
<name>A0ACC1HK70_9FUNG</name>
<reference evidence="1" key="1">
    <citation type="submission" date="2022-06" db="EMBL/GenBank/DDBJ databases">
        <title>Phylogenomic reconstructions and comparative analyses of Kickxellomycotina fungi.</title>
        <authorList>
            <person name="Reynolds N.K."/>
            <person name="Stajich J.E."/>
            <person name="Barry K."/>
            <person name="Grigoriev I.V."/>
            <person name="Crous P."/>
            <person name="Smith M.E."/>
        </authorList>
    </citation>
    <scope>NUCLEOTIDE SEQUENCE</scope>
    <source>
        <strain evidence="1">RSA 2271</strain>
    </source>
</reference>
<keyword evidence="2" id="KW-1185">Reference proteome</keyword>
<evidence type="ECO:0000313" key="2">
    <source>
        <dbReference type="Proteomes" id="UP001145114"/>
    </source>
</evidence>
<sequence length="71" mass="8284">FSPIHRVIIPPILATNLYTYWRTCFDDPGVITKANESAALNMFPHDRVIFFPKRCTTCHTDRNYHLRYGGL</sequence>
<dbReference type="Proteomes" id="UP001145114">
    <property type="component" value="Unassembled WGS sequence"/>
</dbReference>
<proteinExistence type="predicted"/>
<protein>
    <submittedName>
        <fullName evidence="1">Uncharacterized protein</fullName>
    </submittedName>
</protein>
<organism evidence="1 2">
    <name type="scientific">Spiromyces aspiralis</name>
    <dbReference type="NCBI Taxonomy" id="68401"/>
    <lineage>
        <taxon>Eukaryota</taxon>
        <taxon>Fungi</taxon>
        <taxon>Fungi incertae sedis</taxon>
        <taxon>Zoopagomycota</taxon>
        <taxon>Kickxellomycotina</taxon>
        <taxon>Kickxellomycetes</taxon>
        <taxon>Kickxellales</taxon>
        <taxon>Kickxellaceae</taxon>
        <taxon>Spiromyces</taxon>
    </lineage>
</organism>
<gene>
    <name evidence="1" type="ORF">EV182_007150</name>
</gene>